<dbReference type="Proteomes" id="UP000239340">
    <property type="component" value="Chromosome"/>
</dbReference>
<accession>A0A2L0H4I7</accession>
<dbReference type="Pfam" id="PF18894">
    <property type="entry name" value="PhageMetallopep"/>
    <property type="match status" value="1"/>
</dbReference>
<evidence type="ECO:0000256" key="1">
    <source>
        <dbReference type="SAM" id="MobiDB-lite"/>
    </source>
</evidence>
<evidence type="ECO:0000259" key="2">
    <source>
        <dbReference type="Pfam" id="PF18894"/>
    </source>
</evidence>
<sequence>MDRSPQKGAGSIIRPQPPISLHKDIHSPAFDPAEDLPEWVRTTFLDPASPLHNEEHAHLVHASIGFLWTVVENSRKGRRIIGQCEEGKPQGAMGKWARARAEMQIKQWFGHVPDFIITLDAEYCRECGDAEFMALVEHELYHAAQDVDAFGAPKFSKSTGRPVFVIRGHDVEEFVGVVRRYGADAAGVRAMVDAANRPPEISRASIGHACGTCKLRVA</sequence>
<dbReference type="AlphaFoldDB" id="A0A2L0H4I7"/>
<dbReference type="EMBL" id="CP024307">
    <property type="protein sequence ID" value="AUX76395.1"/>
    <property type="molecule type" value="Genomic_DNA"/>
</dbReference>
<evidence type="ECO:0000313" key="3">
    <source>
        <dbReference type="EMBL" id="AUX76395.1"/>
    </source>
</evidence>
<dbReference type="InterPro" id="IPR043998">
    <property type="entry name" value="Put_Metallopep"/>
</dbReference>
<proteinExistence type="predicted"/>
<name>A0A2L0H4I7_RHIFR</name>
<feature type="domain" description="Putative phage metallopeptidase" evidence="2">
    <location>
        <begin position="38"/>
        <end position="196"/>
    </location>
</feature>
<organism evidence="3 4">
    <name type="scientific">Rhizobium fredii</name>
    <name type="common">Sinorhizobium fredii</name>
    <dbReference type="NCBI Taxonomy" id="380"/>
    <lineage>
        <taxon>Bacteria</taxon>
        <taxon>Pseudomonadati</taxon>
        <taxon>Pseudomonadota</taxon>
        <taxon>Alphaproteobacteria</taxon>
        <taxon>Hyphomicrobiales</taxon>
        <taxon>Rhizobiaceae</taxon>
        <taxon>Sinorhizobium/Ensifer group</taxon>
        <taxon>Sinorhizobium</taxon>
    </lineage>
</organism>
<gene>
    <name evidence="3" type="ORF">NXT3_CH01827</name>
</gene>
<feature type="region of interest" description="Disordered" evidence="1">
    <location>
        <begin position="1"/>
        <end position="27"/>
    </location>
</feature>
<protein>
    <recommendedName>
        <fullName evidence="2">Putative phage metallopeptidase domain-containing protein</fullName>
    </recommendedName>
</protein>
<evidence type="ECO:0000313" key="4">
    <source>
        <dbReference type="Proteomes" id="UP000239340"/>
    </source>
</evidence>
<reference evidence="3 4" key="1">
    <citation type="submission" date="2017-10" db="EMBL/GenBank/DDBJ databases">
        <title>Analysis of the genome sequences of Rhizobium populations associated to common bean (phaseolus vulgaris).</title>
        <authorList>
            <person name="Bustos P."/>
            <person name="Santamaria R.I."/>
            <person name="Miranda-Sanchez F."/>
            <person name="Perez-Carrascal O."/>
            <person name="Juarez S."/>
            <person name="Lozano L."/>
            <person name="Martinez-Flores I."/>
            <person name="Vinuesa P."/>
            <person name="Martinez-Romero E."/>
            <person name="Cevallos M.A."/>
            <person name="Romero D."/>
            <person name="Davila G."/>
            <person name="Gonzalez V."/>
        </authorList>
    </citation>
    <scope>NUCLEOTIDE SEQUENCE [LARGE SCALE GENOMIC DNA]</scope>
    <source>
        <strain evidence="3 4">NXT3</strain>
    </source>
</reference>